<proteinExistence type="predicted"/>
<accession>A0A624K2H5</accession>
<dbReference type="InterPro" id="IPR014942">
    <property type="entry name" value="AbiEii"/>
</dbReference>
<keyword evidence="1" id="KW-0808">Transferase</keyword>
<dbReference type="Pfam" id="PF08843">
    <property type="entry name" value="AbiEii"/>
    <property type="match status" value="1"/>
</dbReference>
<dbReference type="GO" id="GO:0016740">
    <property type="term" value="F:transferase activity"/>
    <property type="evidence" value="ECO:0007669"/>
    <property type="project" value="UniProtKB-KW"/>
</dbReference>
<reference evidence="1" key="1">
    <citation type="submission" date="2018-05" db="EMBL/GenBank/DDBJ databases">
        <authorList>
            <consortium name="NARMS: The National Antimicrobial Resistance Monitoring System"/>
        </authorList>
    </citation>
    <scope>NUCLEOTIDE SEQUENCE</scope>
    <source>
        <strain evidence="1">FSIS1710487</strain>
    </source>
</reference>
<name>A0A624K2H5_CAMCO</name>
<dbReference type="Gene3D" id="3.10.450.620">
    <property type="entry name" value="JHP933, nucleotidyltransferase-like core domain"/>
    <property type="match status" value="1"/>
</dbReference>
<sequence>MKKDKIQIAKHILQNCYWGNTNMTPSFIVEHINDKDFARTIFSAIFQNSLTMFEDLKIIDNEEWIKEFIISQNQRLGYHKRFYYEERLDELIAHYGIKDAGKRREVYPVMQEKEEKYIQLYKTQDKILDLVAKENLDFYLTGGTALQRFHYNQFRFSDDLDFFLINNGIKNHTPKEFNDFTSMLQDNNIDFEIKVSNQYFTQLYIKENNLKIDLVNDYVFHEKNDYVKLENGLLIDSIQNIFVNKLETSISRDEPRDLFDIYTILTNNKMDIEKSFDILIKKTNIDPKDIINKLKNIKIEQIQYNKINTKSDFILKDFLQNFHKTVDENFNSYNKKQAIDKDISNFKKNLQYYIEKADILIPNTKKDLEEKIKTSFSKLNNFENANIIPKGTLKEALNQKELDLCQKISNQSKTKER</sequence>
<evidence type="ECO:0000313" key="1">
    <source>
        <dbReference type="EMBL" id="EAK2236369.1"/>
    </source>
</evidence>
<protein>
    <submittedName>
        <fullName evidence="1">Nucleotidyl transferase AbiEii/AbiGii toxin family protein</fullName>
    </submittedName>
</protein>
<gene>
    <name evidence="1" type="ORF">B4O36_08390</name>
</gene>
<dbReference type="EMBL" id="AACEKM010000011">
    <property type="protein sequence ID" value="EAK2236369.1"/>
    <property type="molecule type" value="Genomic_DNA"/>
</dbReference>
<comment type="caution">
    <text evidence="1">The sequence shown here is derived from an EMBL/GenBank/DDBJ whole genome shotgun (WGS) entry which is preliminary data.</text>
</comment>
<dbReference type="AlphaFoldDB" id="A0A624K2H5"/>
<organism evidence="1">
    <name type="scientific">Campylobacter coli</name>
    <dbReference type="NCBI Taxonomy" id="195"/>
    <lineage>
        <taxon>Bacteria</taxon>
        <taxon>Pseudomonadati</taxon>
        <taxon>Campylobacterota</taxon>
        <taxon>Epsilonproteobacteria</taxon>
        <taxon>Campylobacterales</taxon>
        <taxon>Campylobacteraceae</taxon>
        <taxon>Campylobacter</taxon>
    </lineage>
</organism>